<feature type="region of interest" description="Disordered" evidence="1">
    <location>
        <begin position="102"/>
        <end position="154"/>
    </location>
</feature>
<dbReference type="Proteomes" id="UP001446871">
    <property type="component" value="Unassembled WGS sequence"/>
</dbReference>
<feature type="compositionally biased region" description="Low complexity" evidence="1">
    <location>
        <begin position="455"/>
        <end position="466"/>
    </location>
</feature>
<feature type="region of interest" description="Disordered" evidence="1">
    <location>
        <begin position="352"/>
        <end position="496"/>
    </location>
</feature>
<feature type="compositionally biased region" description="Acidic residues" evidence="1">
    <location>
        <begin position="480"/>
        <end position="496"/>
    </location>
</feature>
<name>A0ABR1WJU3_9PEZI</name>
<dbReference type="EMBL" id="JAQQWM010000001">
    <property type="protein sequence ID" value="KAK8083775.1"/>
    <property type="molecule type" value="Genomic_DNA"/>
</dbReference>
<keyword evidence="3" id="KW-1185">Reference proteome</keyword>
<organism evidence="2 3">
    <name type="scientific">Apiospora saccharicola</name>
    <dbReference type="NCBI Taxonomy" id="335842"/>
    <lineage>
        <taxon>Eukaryota</taxon>
        <taxon>Fungi</taxon>
        <taxon>Dikarya</taxon>
        <taxon>Ascomycota</taxon>
        <taxon>Pezizomycotina</taxon>
        <taxon>Sordariomycetes</taxon>
        <taxon>Xylariomycetidae</taxon>
        <taxon>Amphisphaeriales</taxon>
        <taxon>Apiosporaceae</taxon>
        <taxon>Apiospora</taxon>
    </lineage>
</organism>
<feature type="compositionally biased region" description="Low complexity" evidence="1">
    <location>
        <begin position="111"/>
        <end position="126"/>
    </location>
</feature>
<feature type="region of interest" description="Disordered" evidence="1">
    <location>
        <begin position="31"/>
        <end position="66"/>
    </location>
</feature>
<sequence>MAEKCGNGDFNIPSFLGMPDARQRCEVNRLSDQHEKHQRELHELDSRHERIRSLSHVDEPARQRRAEEQQYERQHLECRHAREQVCPHPWHKYPRPTLHAGYHPPSHRIADGAADTAASPSSSSTARVTKTLTKGGPEDDAEKEGRIENVDSPESLPSIHSILESDVYGDIFPPVRLGELTRFRPETAEDDRRACPSLWSPSGPPNPSHKAPLKAPSEDEWVQLWPSIWAPDSAPRNGEPRPGPGDILPMPGTQRSLRSKKVEYRDPRPAAQQSIHEPPSITDSRHEYGRGMNNGGHNPYLMPYERVQHGHVPFHPLTALNYDGTFYQPAPGSYHGYNSLYSSPYGSAAQYDPRYGHSDGPSMLSNAAAARPPVPPQPQPQHGYYQNGREYDASAVALATPPPSSPWRTDPPALNCPVQMPQWGLPSSSPTAGRSRDVQELQPLPYLGEGPAPAPASASAFASSPPLRATRAQTANGNDSDGDTIIVDEQEDETMN</sequence>
<evidence type="ECO:0000256" key="1">
    <source>
        <dbReference type="SAM" id="MobiDB-lite"/>
    </source>
</evidence>
<gene>
    <name evidence="2" type="ORF">PG996_002556</name>
</gene>
<accession>A0ABR1WJU3</accession>
<feature type="compositionally biased region" description="Basic and acidic residues" evidence="1">
    <location>
        <begin position="183"/>
        <end position="194"/>
    </location>
</feature>
<proteinExistence type="predicted"/>
<feature type="region of interest" description="Disordered" evidence="1">
    <location>
        <begin position="183"/>
        <end position="217"/>
    </location>
</feature>
<reference evidence="2 3" key="1">
    <citation type="submission" date="2023-01" db="EMBL/GenBank/DDBJ databases">
        <title>Analysis of 21 Apiospora genomes using comparative genomics revels a genus with tremendous synthesis potential of carbohydrate active enzymes and secondary metabolites.</title>
        <authorList>
            <person name="Sorensen T."/>
        </authorList>
    </citation>
    <scope>NUCLEOTIDE SEQUENCE [LARGE SCALE GENOMIC DNA]</scope>
    <source>
        <strain evidence="2 3">CBS 83171</strain>
    </source>
</reference>
<comment type="caution">
    <text evidence="2">The sequence shown here is derived from an EMBL/GenBank/DDBJ whole genome shotgun (WGS) entry which is preliminary data.</text>
</comment>
<feature type="region of interest" description="Disordered" evidence="1">
    <location>
        <begin position="229"/>
        <end position="284"/>
    </location>
</feature>
<evidence type="ECO:0000313" key="3">
    <source>
        <dbReference type="Proteomes" id="UP001446871"/>
    </source>
</evidence>
<protein>
    <submittedName>
        <fullName evidence="2">Uncharacterized protein</fullName>
    </submittedName>
</protein>
<evidence type="ECO:0000313" key="2">
    <source>
        <dbReference type="EMBL" id="KAK8083775.1"/>
    </source>
</evidence>